<dbReference type="AlphaFoldDB" id="A0A0F6AHA9"/>
<feature type="transmembrane region" description="Helical" evidence="1">
    <location>
        <begin position="170"/>
        <end position="190"/>
    </location>
</feature>
<evidence type="ECO:0000256" key="1">
    <source>
        <dbReference type="SAM" id="Phobius"/>
    </source>
</evidence>
<proteinExistence type="predicted"/>
<evidence type="ECO:0008006" key="4">
    <source>
        <dbReference type="Google" id="ProtNLM"/>
    </source>
</evidence>
<comment type="caution">
    <text evidence="2">The sequence shown here is derived from an EMBL/GenBank/DDBJ whole genome shotgun (WGS) entry which is preliminary data.</text>
</comment>
<dbReference type="Pfam" id="PF14329">
    <property type="entry name" value="DUF4386"/>
    <property type="match status" value="1"/>
</dbReference>
<feature type="transmembrane region" description="Helical" evidence="1">
    <location>
        <begin position="84"/>
        <end position="104"/>
    </location>
</feature>
<dbReference type="InterPro" id="IPR025495">
    <property type="entry name" value="DUF4386"/>
</dbReference>
<accession>A0A0F6AHA9</accession>
<sequence>MSKNSIARLAGLFYLAVVLTGIFNLVYVPTQLIVWGDAAVTANNIMNSELLFRFGIVSGVLCYISFFVLPFILYKLFESVDKNYAFFMVALAVVSVPISLFNMINKVDVLTLLSGAEYLKAFDAEQIHTQVMSLLRSYNNGISVVQIFWGLWLFPFGYLVYKSGFIPKIFGILLMIGCFGYLIIFFGYLLFPNFAIPLFVELPASLGEIGICLWLLIMGAKDKPAEGVN</sequence>
<protein>
    <recommendedName>
        <fullName evidence="4">DUF4386 domain-containing protein</fullName>
    </recommendedName>
</protein>
<evidence type="ECO:0000313" key="2">
    <source>
        <dbReference type="EMBL" id="KKE85592.1"/>
    </source>
</evidence>
<dbReference type="RefSeq" id="WP_046354227.1">
    <property type="nucleotide sequence ID" value="NZ_AUXW01000023.1"/>
</dbReference>
<keyword evidence="1" id="KW-0812">Transmembrane</keyword>
<feature type="transmembrane region" description="Helical" evidence="1">
    <location>
        <begin position="141"/>
        <end position="161"/>
    </location>
</feature>
<keyword evidence="1" id="KW-1133">Transmembrane helix</keyword>
<name>A0A0F6AHA9_9GAMM</name>
<dbReference type="PATRIC" id="fig|1129367.4.peg.330"/>
<feature type="transmembrane region" description="Helical" evidence="1">
    <location>
        <begin position="12"/>
        <end position="30"/>
    </location>
</feature>
<dbReference type="EMBL" id="AUXW01000023">
    <property type="protein sequence ID" value="KKE85592.1"/>
    <property type="molecule type" value="Genomic_DNA"/>
</dbReference>
<gene>
    <name evidence="2" type="ORF">N479_25595</name>
</gene>
<dbReference type="Proteomes" id="UP000033434">
    <property type="component" value="Unassembled WGS sequence"/>
</dbReference>
<feature type="transmembrane region" description="Helical" evidence="1">
    <location>
        <begin position="196"/>
        <end position="217"/>
    </location>
</feature>
<organism evidence="2 3">
    <name type="scientific">Pseudoalteromonas luteoviolacea S4054</name>
    <dbReference type="NCBI Taxonomy" id="1129367"/>
    <lineage>
        <taxon>Bacteria</taxon>
        <taxon>Pseudomonadati</taxon>
        <taxon>Pseudomonadota</taxon>
        <taxon>Gammaproteobacteria</taxon>
        <taxon>Alteromonadales</taxon>
        <taxon>Pseudoalteromonadaceae</taxon>
        <taxon>Pseudoalteromonas</taxon>
    </lineage>
</organism>
<evidence type="ECO:0000313" key="3">
    <source>
        <dbReference type="Proteomes" id="UP000033434"/>
    </source>
</evidence>
<keyword evidence="1" id="KW-0472">Membrane</keyword>
<reference evidence="2 3" key="1">
    <citation type="journal article" date="2015" name="BMC Genomics">
        <title>Genome mining reveals unlocked bioactive potential of marine Gram-negative bacteria.</title>
        <authorList>
            <person name="Machado H."/>
            <person name="Sonnenschein E.C."/>
            <person name="Melchiorsen J."/>
            <person name="Gram L."/>
        </authorList>
    </citation>
    <scope>NUCLEOTIDE SEQUENCE [LARGE SCALE GENOMIC DNA]</scope>
    <source>
        <strain evidence="2 3">S4054</strain>
    </source>
</reference>
<feature type="transmembrane region" description="Helical" evidence="1">
    <location>
        <begin position="50"/>
        <end position="72"/>
    </location>
</feature>